<comment type="cofactor">
    <cofactor evidence="5">
        <name>Fe(2+)</name>
        <dbReference type="ChEBI" id="CHEBI:29033"/>
    </cofactor>
    <text evidence="5">Binds 1 Fe(2+) ion per subunit.</text>
</comment>
<feature type="region of interest" description="Disordered" evidence="6">
    <location>
        <begin position="466"/>
        <end position="491"/>
    </location>
</feature>
<keyword evidence="3" id="KW-0560">Oxidoreductase</keyword>
<organism evidence="8 9">
    <name type="scientific">Littorina saxatilis</name>
    <dbReference type="NCBI Taxonomy" id="31220"/>
    <lineage>
        <taxon>Eukaryota</taxon>
        <taxon>Metazoa</taxon>
        <taxon>Spiralia</taxon>
        <taxon>Lophotrochozoa</taxon>
        <taxon>Mollusca</taxon>
        <taxon>Gastropoda</taxon>
        <taxon>Caenogastropoda</taxon>
        <taxon>Littorinimorpha</taxon>
        <taxon>Littorinoidea</taxon>
        <taxon>Littorinidae</taxon>
        <taxon>Littorina</taxon>
    </lineage>
</organism>
<evidence type="ECO:0000313" key="9">
    <source>
        <dbReference type="Proteomes" id="UP001374579"/>
    </source>
</evidence>
<dbReference type="GO" id="GO:0035515">
    <property type="term" value="F:oxidative RNA demethylase activity"/>
    <property type="evidence" value="ECO:0007669"/>
    <property type="project" value="TreeGrafter"/>
</dbReference>
<feature type="domain" description="Alpha-ketoglutarate-dependent dioxygenase AlkB-like" evidence="7">
    <location>
        <begin position="126"/>
        <end position="271"/>
    </location>
</feature>
<evidence type="ECO:0000256" key="5">
    <source>
        <dbReference type="PIRSR" id="PIRSR604574-2"/>
    </source>
</evidence>
<dbReference type="Pfam" id="PF13532">
    <property type="entry name" value="2OG-FeII_Oxy_2"/>
    <property type="match status" value="1"/>
</dbReference>
<dbReference type="GO" id="GO:0005634">
    <property type="term" value="C:nucleus"/>
    <property type="evidence" value="ECO:0007669"/>
    <property type="project" value="TreeGrafter"/>
</dbReference>
<evidence type="ECO:0000256" key="1">
    <source>
        <dbReference type="ARBA" id="ARBA00022723"/>
    </source>
</evidence>
<feature type="binding site" evidence="5">
    <location>
        <position position="261"/>
    </location>
    <ligand>
        <name>Fe cation</name>
        <dbReference type="ChEBI" id="CHEBI:24875"/>
        <note>catalytic</note>
    </ligand>
</feature>
<reference evidence="8 9" key="1">
    <citation type="submission" date="2024-02" db="EMBL/GenBank/DDBJ databases">
        <title>Chromosome-scale genome assembly of the rough periwinkle Littorina saxatilis.</title>
        <authorList>
            <person name="De Jode A."/>
            <person name="Faria R."/>
            <person name="Formenti G."/>
            <person name="Sims Y."/>
            <person name="Smith T.P."/>
            <person name="Tracey A."/>
            <person name="Wood J.M.D."/>
            <person name="Zagrodzka Z.B."/>
            <person name="Johannesson K."/>
            <person name="Butlin R.K."/>
            <person name="Leder E.H."/>
        </authorList>
    </citation>
    <scope>NUCLEOTIDE SEQUENCE [LARGE SCALE GENOMIC DNA]</scope>
    <source>
        <strain evidence="8">Snail1</strain>
        <tissue evidence="8">Muscle</tissue>
    </source>
</reference>
<proteinExistence type="predicted"/>
<dbReference type="SUPFAM" id="SSF51197">
    <property type="entry name" value="Clavaminate synthase-like"/>
    <property type="match status" value="1"/>
</dbReference>
<keyword evidence="2" id="KW-0223">Dioxygenase</keyword>
<keyword evidence="4 5" id="KW-0408">Iron</keyword>
<dbReference type="PANTHER" id="PTHR16557:SF2">
    <property type="entry name" value="NUCLEIC ACID DIOXYGENASE ALKBH1"/>
    <property type="match status" value="1"/>
</dbReference>
<evidence type="ECO:0000256" key="4">
    <source>
        <dbReference type="ARBA" id="ARBA00023004"/>
    </source>
</evidence>
<evidence type="ECO:0000256" key="3">
    <source>
        <dbReference type="ARBA" id="ARBA00023002"/>
    </source>
</evidence>
<dbReference type="PANTHER" id="PTHR16557">
    <property type="entry name" value="ALKYLATED DNA REPAIR PROTEIN ALKB-RELATED"/>
    <property type="match status" value="1"/>
</dbReference>
<dbReference type="GO" id="GO:0008198">
    <property type="term" value="F:ferrous iron binding"/>
    <property type="evidence" value="ECO:0007669"/>
    <property type="project" value="TreeGrafter"/>
</dbReference>
<evidence type="ECO:0000256" key="6">
    <source>
        <dbReference type="SAM" id="MobiDB-lite"/>
    </source>
</evidence>
<evidence type="ECO:0000313" key="8">
    <source>
        <dbReference type="EMBL" id="KAK7104202.1"/>
    </source>
</evidence>
<name>A0AAN9BEX2_9CAEN</name>
<feature type="binding site" evidence="5">
    <location>
        <position position="205"/>
    </location>
    <ligand>
        <name>Fe cation</name>
        <dbReference type="ChEBI" id="CHEBI:24875"/>
        <note>catalytic</note>
    </ligand>
</feature>
<sequence length="491" mass="54752">MASSVADDTDNFKAVFKKYKRRDQKLDVSNVVDVDQCADSQSVLRVESIIPCLTPVCGTKPVQEWKTYHFLQNKGFYLIRNPFLPGFQRYWVSRCLSELPQPPNVTNLRVHPDIDPHTLWSDFVSHHQHGKAFDNTSPLRKLRWTTIGYHYNWDTKEYNEDDHTPFPEDIGVLAQYVAQVLGFSNFQAEAGIINYYHLDSTLAGHTDHSELDHEAPLISVSFGQDAIFLLGGLTKATEPTAILLRSGDICVMSGSSRLSYHAVPRILPPASSALPACFETFTNKQDRTETQEDSLMSSGDNVGVLHGAETSCNSRVDSRCRGEQVSDGQNVDSAITEDALQQGRSTSCHEHFQTGVPTCMYSSGGFGEGCTCTENGSFHNASGETFQRETCTEFGHIISQMPESNHSTDNATDVQGPHTGIDDALLKKVNHRAIQTLKTLDWEPFAAYLGSSRLNVNIRQVLKPGQTFQRHTPKETEVKVQSKRPRTENLP</sequence>
<dbReference type="InterPro" id="IPR027450">
    <property type="entry name" value="AlkB-like"/>
</dbReference>
<dbReference type="InterPro" id="IPR004574">
    <property type="entry name" value="Alkb"/>
</dbReference>
<dbReference type="InterPro" id="IPR037151">
    <property type="entry name" value="AlkB-like_sf"/>
</dbReference>
<dbReference type="GO" id="GO:0035516">
    <property type="term" value="F:broad specificity oxidative DNA demethylase activity"/>
    <property type="evidence" value="ECO:0007669"/>
    <property type="project" value="TreeGrafter"/>
</dbReference>
<keyword evidence="9" id="KW-1185">Reference proteome</keyword>
<evidence type="ECO:0000256" key="2">
    <source>
        <dbReference type="ARBA" id="ARBA00022964"/>
    </source>
</evidence>
<dbReference type="GO" id="GO:0035513">
    <property type="term" value="P:oxidative RNA demethylation"/>
    <property type="evidence" value="ECO:0007669"/>
    <property type="project" value="TreeGrafter"/>
</dbReference>
<gene>
    <name evidence="8" type="ORF">V1264_018959</name>
</gene>
<dbReference type="Proteomes" id="UP001374579">
    <property type="component" value="Unassembled WGS sequence"/>
</dbReference>
<dbReference type="Gene3D" id="2.60.120.590">
    <property type="entry name" value="Alpha-ketoglutarate-dependent dioxygenase AlkB-like"/>
    <property type="match status" value="1"/>
</dbReference>
<dbReference type="EMBL" id="JBAMIC010000008">
    <property type="protein sequence ID" value="KAK7104202.1"/>
    <property type="molecule type" value="Genomic_DNA"/>
</dbReference>
<comment type="caution">
    <text evidence="8">The sequence shown here is derived from an EMBL/GenBank/DDBJ whole genome shotgun (WGS) entry which is preliminary data.</text>
</comment>
<feature type="binding site" evidence="5">
    <location>
        <position position="207"/>
    </location>
    <ligand>
        <name>Fe cation</name>
        <dbReference type="ChEBI" id="CHEBI:24875"/>
        <note>catalytic</note>
    </ligand>
</feature>
<evidence type="ECO:0000259" key="7">
    <source>
        <dbReference type="Pfam" id="PF13532"/>
    </source>
</evidence>
<keyword evidence="1 5" id="KW-0479">Metal-binding</keyword>
<dbReference type="GO" id="GO:0005737">
    <property type="term" value="C:cytoplasm"/>
    <property type="evidence" value="ECO:0007669"/>
    <property type="project" value="TreeGrafter"/>
</dbReference>
<protein>
    <recommendedName>
        <fullName evidence="7">Alpha-ketoglutarate-dependent dioxygenase AlkB-like domain-containing protein</fullName>
    </recommendedName>
</protein>
<dbReference type="AlphaFoldDB" id="A0AAN9BEX2"/>
<accession>A0AAN9BEX2</accession>